<feature type="region of interest" description="Disordered" evidence="1">
    <location>
        <begin position="1"/>
        <end position="23"/>
    </location>
</feature>
<gene>
    <name evidence="2" type="ORF">HAX54_005670</name>
</gene>
<comment type="caution">
    <text evidence="2">The sequence shown here is derived from an EMBL/GenBank/DDBJ whole genome shotgun (WGS) entry which is preliminary data.</text>
</comment>
<name>A0ABS8T9X6_DATST</name>
<evidence type="ECO:0000256" key="1">
    <source>
        <dbReference type="SAM" id="MobiDB-lite"/>
    </source>
</evidence>
<feature type="compositionally biased region" description="Polar residues" evidence="1">
    <location>
        <begin position="1"/>
        <end position="15"/>
    </location>
</feature>
<evidence type="ECO:0000313" key="3">
    <source>
        <dbReference type="Proteomes" id="UP000823775"/>
    </source>
</evidence>
<organism evidence="2 3">
    <name type="scientific">Datura stramonium</name>
    <name type="common">Jimsonweed</name>
    <name type="synonym">Common thornapple</name>
    <dbReference type="NCBI Taxonomy" id="4076"/>
    <lineage>
        <taxon>Eukaryota</taxon>
        <taxon>Viridiplantae</taxon>
        <taxon>Streptophyta</taxon>
        <taxon>Embryophyta</taxon>
        <taxon>Tracheophyta</taxon>
        <taxon>Spermatophyta</taxon>
        <taxon>Magnoliopsida</taxon>
        <taxon>eudicotyledons</taxon>
        <taxon>Gunneridae</taxon>
        <taxon>Pentapetalae</taxon>
        <taxon>asterids</taxon>
        <taxon>lamiids</taxon>
        <taxon>Solanales</taxon>
        <taxon>Solanaceae</taxon>
        <taxon>Solanoideae</taxon>
        <taxon>Datureae</taxon>
        <taxon>Datura</taxon>
    </lineage>
</organism>
<keyword evidence="3" id="KW-1185">Reference proteome</keyword>
<proteinExistence type="predicted"/>
<dbReference type="EMBL" id="JACEIK010001286">
    <property type="protein sequence ID" value="MCD7467953.1"/>
    <property type="molecule type" value="Genomic_DNA"/>
</dbReference>
<accession>A0ABS8T9X6</accession>
<protein>
    <submittedName>
        <fullName evidence="2">Uncharacterized protein</fullName>
    </submittedName>
</protein>
<reference evidence="2 3" key="1">
    <citation type="journal article" date="2021" name="BMC Genomics">
        <title>Datura genome reveals duplications of psychoactive alkaloid biosynthetic genes and high mutation rate following tissue culture.</title>
        <authorList>
            <person name="Rajewski A."/>
            <person name="Carter-House D."/>
            <person name="Stajich J."/>
            <person name="Litt A."/>
        </authorList>
    </citation>
    <scope>NUCLEOTIDE SEQUENCE [LARGE SCALE GENOMIC DNA]</scope>
    <source>
        <strain evidence="2">AR-01</strain>
    </source>
</reference>
<dbReference type="Proteomes" id="UP000823775">
    <property type="component" value="Unassembled WGS sequence"/>
</dbReference>
<sequence length="103" mass="11959">MDISPRQQGRGSGSTCAAAETERQNGRLTVRQDDNMSNYICEFVGLNWLWLWQDEVRLGLTVTQRQLLHSSADEVVSFICRKNESRNISWSVQKEDRLQKEEK</sequence>
<evidence type="ECO:0000313" key="2">
    <source>
        <dbReference type="EMBL" id="MCD7467953.1"/>
    </source>
</evidence>